<reference evidence="3 4" key="1">
    <citation type="submission" date="2017-06" db="EMBL/GenBank/DDBJ databases">
        <authorList>
            <person name="Kim H.J."/>
            <person name="Triplett B.A."/>
        </authorList>
    </citation>
    <scope>NUCLEOTIDE SEQUENCE [LARGE SCALE GENOMIC DNA]</scope>
    <source>
        <strain evidence="3 4">B29T1</strain>
    </source>
</reference>
<feature type="transmembrane region" description="Helical" evidence="2">
    <location>
        <begin position="30"/>
        <end position="51"/>
    </location>
</feature>
<evidence type="ECO:0000256" key="2">
    <source>
        <dbReference type="SAM" id="Phobius"/>
    </source>
</evidence>
<organism evidence="3 4">
    <name type="scientific">Arboricoccus pini</name>
    <dbReference type="NCBI Taxonomy" id="1963835"/>
    <lineage>
        <taxon>Bacteria</taxon>
        <taxon>Pseudomonadati</taxon>
        <taxon>Pseudomonadota</taxon>
        <taxon>Alphaproteobacteria</taxon>
        <taxon>Geminicoccales</taxon>
        <taxon>Geminicoccaceae</taxon>
        <taxon>Arboricoccus</taxon>
    </lineage>
</organism>
<dbReference type="EMBL" id="FYEH01000018">
    <property type="protein sequence ID" value="SNB78333.1"/>
    <property type="molecule type" value="Genomic_DNA"/>
</dbReference>
<proteinExistence type="predicted"/>
<evidence type="ECO:0000313" key="3">
    <source>
        <dbReference type="EMBL" id="SNB78333.1"/>
    </source>
</evidence>
<gene>
    <name evidence="3" type="ORF">SAMN07250955_11844</name>
</gene>
<dbReference type="Proteomes" id="UP000197065">
    <property type="component" value="Unassembled WGS sequence"/>
</dbReference>
<evidence type="ECO:0000256" key="1">
    <source>
        <dbReference type="SAM" id="MobiDB-lite"/>
    </source>
</evidence>
<feature type="compositionally biased region" description="Basic and acidic residues" evidence="1">
    <location>
        <begin position="1"/>
        <end position="26"/>
    </location>
</feature>
<sequence>MQDKNAGDGAVRDSQDARSASRETRSSRQLGITIAGIAAVVIAAMALSYFAA</sequence>
<dbReference type="AlphaFoldDB" id="A0A212RZX7"/>
<protein>
    <submittedName>
        <fullName evidence="3">Uncharacterized protein</fullName>
    </submittedName>
</protein>
<keyword evidence="4" id="KW-1185">Reference proteome</keyword>
<keyword evidence="2" id="KW-0812">Transmembrane</keyword>
<evidence type="ECO:0000313" key="4">
    <source>
        <dbReference type="Proteomes" id="UP000197065"/>
    </source>
</evidence>
<dbReference type="RefSeq" id="WP_165769690.1">
    <property type="nucleotide sequence ID" value="NZ_FYEH01000018.1"/>
</dbReference>
<accession>A0A212RZX7</accession>
<name>A0A212RZX7_9PROT</name>
<keyword evidence="2" id="KW-0472">Membrane</keyword>
<feature type="region of interest" description="Disordered" evidence="1">
    <location>
        <begin position="1"/>
        <end position="27"/>
    </location>
</feature>
<keyword evidence="2" id="KW-1133">Transmembrane helix</keyword>